<accession>A0ABV1RWM0</accession>
<organism evidence="1 2">
    <name type="scientific">Pontibacter populi</name>
    <dbReference type="NCBI Taxonomy" id="890055"/>
    <lineage>
        <taxon>Bacteria</taxon>
        <taxon>Pseudomonadati</taxon>
        <taxon>Bacteroidota</taxon>
        <taxon>Cytophagia</taxon>
        <taxon>Cytophagales</taxon>
        <taxon>Hymenobacteraceae</taxon>
        <taxon>Pontibacter</taxon>
    </lineage>
</organism>
<name>A0ABV1RWM0_9BACT</name>
<dbReference type="PROSITE" id="PS51257">
    <property type="entry name" value="PROKAR_LIPOPROTEIN"/>
    <property type="match status" value="1"/>
</dbReference>
<sequence>MRKLILSSLLFIVTLSSCETEKDELPQPSSHDYDINFQYDTPSKDIKDIELILSQENGTILLDTILASTKKHSLKVRTTDTKIYLTTIHYNASSNEYFIRTYVKVKAPTDWHIDEFADPSTATSQYERAKIIYNNLPPYDAGFHYMTRDPGSTRTSWSGSTLSIDYDKLLPTDVAYLLLPKYGKYILTELTSAQTTIDFSGSSNTIKQKYNRPAGASNYMIFLNGFLTAGNYSKPLNLYWPAIAASNEYDLQYPSKGIAEFDLQVQYTAADNSRHTYLYSGSTVPDDIDLAPKAESSVIKSGYDAFSIAFGQDKPSVYSTLWSFKNPEFNAKWIVYFSPDETNFAPEAFLANLKSQKLQGKVLSPGRLANTFTQKAPGYSYQAFLDYQANPDAQKKKEMKQIRKIGTYFN</sequence>
<protein>
    <submittedName>
        <fullName evidence="1">Uncharacterized protein</fullName>
    </submittedName>
</protein>
<dbReference type="RefSeq" id="WP_350412910.1">
    <property type="nucleotide sequence ID" value="NZ_JBEOKT010000011.1"/>
</dbReference>
<evidence type="ECO:0000313" key="2">
    <source>
        <dbReference type="Proteomes" id="UP001476807"/>
    </source>
</evidence>
<comment type="caution">
    <text evidence="1">The sequence shown here is derived from an EMBL/GenBank/DDBJ whole genome shotgun (WGS) entry which is preliminary data.</text>
</comment>
<proteinExistence type="predicted"/>
<evidence type="ECO:0000313" key="1">
    <source>
        <dbReference type="EMBL" id="MER2998455.1"/>
    </source>
</evidence>
<reference evidence="1 2" key="1">
    <citation type="submission" date="2024-06" db="EMBL/GenBank/DDBJ databases">
        <title>Pontibacter populi HYL7-15.</title>
        <authorList>
            <person name="Kim M.K."/>
        </authorList>
    </citation>
    <scope>NUCLEOTIDE SEQUENCE [LARGE SCALE GENOMIC DNA]</scope>
    <source>
        <strain evidence="1 2">HYL7-15</strain>
    </source>
</reference>
<keyword evidence="2" id="KW-1185">Reference proteome</keyword>
<dbReference type="EMBL" id="JBEOKT010000011">
    <property type="protein sequence ID" value="MER2998455.1"/>
    <property type="molecule type" value="Genomic_DNA"/>
</dbReference>
<dbReference type="Proteomes" id="UP001476807">
    <property type="component" value="Unassembled WGS sequence"/>
</dbReference>
<gene>
    <name evidence="1" type="ORF">ABS362_12940</name>
</gene>